<accession>R7TSR5</accession>
<dbReference type="EnsemblMetazoa" id="CapteT187382">
    <property type="protein sequence ID" value="CapteP187382"/>
    <property type="gene ID" value="CapteG187382"/>
</dbReference>
<gene>
    <name evidence="2" type="ORF">CAPTEDRAFT_187382</name>
</gene>
<reference evidence="3" key="3">
    <citation type="submission" date="2015-06" db="UniProtKB">
        <authorList>
            <consortium name="EnsemblMetazoa"/>
        </authorList>
    </citation>
    <scope>IDENTIFICATION</scope>
</reference>
<evidence type="ECO:0000313" key="3">
    <source>
        <dbReference type="EnsemblMetazoa" id="CapteP187382"/>
    </source>
</evidence>
<reference evidence="2 4" key="2">
    <citation type="journal article" date="2013" name="Nature">
        <title>Insights into bilaterian evolution from three spiralian genomes.</title>
        <authorList>
            <person name="Simakov O."/>
            <person name="Marletaz F."/>
            <person name="Cho S.J."/>
            <person name="Edsinger-Gonzales E."/>
            <person name="Havlak P."/>
            <person name="Hellsten U."/>
            <person name="Kuo D.H."/>
            <person name="Larsson T."/>
            <person name="Lv J."/>
            <person name="Arendt D."/>
            <person name="Savage R."/>
            <person name="Osoegawa K."/>
            <person name="de Jong P."/>
            <person name="Grimwood J."/>
            <person name="Chapman J.A."/>
            <person name="Shapiro H."/>
            <person name="Aerts A."/>
            <person name="Otillar R.P."/>
            <person name="Terry A.Y."/>
            <person name="Boore J.L."/>
            <person name="Grigoriev I.V."/>
            <person name="Lindberg D.R."/>
            <person name="Seaver E.C."/>
            <person name="Weisblat D.A."/>
            <person name="Putnam N.H."/>
            <person name="Rokhsar D.S."/>
        </authorList>
    </citation>
    <scope>NUCLEOTIDE SEQUENCE</scope>
    <source>
        <strain evidence="2 4">I ESC-2004</strain>
    </source>
</reference>
<proteinExistence type="predicted"/>
<dbReference type="EMBL" id="AMQN01011231">
    <property type="status" value="NOT_ANNOTATED_CDS"/>
    <property type="molecule type" value="Genomic_DNA"/>
</dbReference>
<feature type="region of interest" description="Disordered" evidence="1">
    <location>
        <begin position="1"/>
        <end position="20"/>
    </location>
</feature>
<dbReference type="EMBL" id="KB308771">
    <property type="protein sequence ID" value="ELT96647.1"/>
    <property type="molecule type" value="Genomic_DNA"/>
</dbReference>
<evidence type="ECO:0000313" key="4">
    <source>
        <dbReference type="Proteomes" id="UP000014760"/>
    </source>
</evidence>
<evidence type="ECO:0000313" key="2">
    <source>
        <dbReference type="EMBL" id="ELT96647.1"/>
    </source>
</evidence>
<organism evidence="2">
    <name type="scientific">Capitella teleta</name>
    <name type="common">Polychaete worm</name>
    <dbReference type="NCBI Taxonomy" id="283909"/>
    <lineage>
        <taxon>Eukaryota</taxon>
        <taxon>Metazoa</taxon>
        <taxon>Spiralia</taxon>
        <taxon>Lophotrochozoa</taxon>
        <taxon>Annelida</taxon>
        <taxon>Polychaeta</taxon>
        <taxon>Sedentaria</taxon>
        <taxon>Scolecida</taxon>
        <taxon>Capitellidae</taxon>
        <taxon>Capitella</taxon>
    </lineage>
</organism>
<protein>
    <submittedName>
        <fullName evidence="2 3">Uncharacterized protein</fullName>
    </submittedName>
</protein>
<name>R7TSR5_CAPTE</name>
<reference evidence="4" key="1">
    <citation type="submission" date="2012-12" db="EMBL/GenBank/DDBJ databases">
        <authorList>
            <person name="Hellsten U."/>
            <person name="Grimwood J."/>
            <person name="Chapman J.A."/>
            <person name="Shapiro H."/>
            <person name="Aerts A."/>
            <person name="Otillar R.P."/>
            <person name="Terry A.Y."/>
            <person name="Boore J.L."/>
            <person name="Simakov O."/>
            <person name="Marletaz F."/>
            <person name="Cho S.-J."/>
            <person name="Edsinger-Gonzales E."/>
            <person name="Havlak P."/>
            <person name="Kuo D.-H."/>
            <person name="Larsson T."/>
            <person name="Lv J."/>
            <person name="Arendt D."/>
            <person name="Savage R."/>
            <person name="Osoegawa K."/>
            <person name="de Jong P."/>
            <person name="Lindberg D.R."/>
            <person name="Seaver E.C."/>
            <person name="Weisblat D.A."/>
            <person name="Putnam N.H."/>
            <person name="Grigoriev I.V."/>
            <person name="Rokhsar D.S."/>
        </authorList>
    </citation>
    <scope>NUCLEOTIDE SEQUENCE</scope>
    <source>
        <strain evidence="4">I ESC-2004</strain>
    </source>
</reference>
<evidence type="ECO:0000256" key="1">
    <source>
        <dbReference type="SAM" id="MobiDB-lite"/>
    </source>
</evidence>
<dbReference type="AlphaFoldDB" id="R7TSR5"/>
<sequence length="101" mass="10957">MANRKDLRLNLDPSTPRSKVEAGTIYSPVTDLAHNLHDLSTGADDTPKRRLSLSCSPGDASPKFRFLKPFSLQKQTSTASSEAVEIYLGAALIKIPDKCLA</sequence>
<dbReference type="Proteomes" id="UP000014760">
    <property type="component" value="Unassembled WGS sequence"/>
</dbReference>
<keyword evidence="4" id="KW-1185">Reference proteome</keyword>
<dbReference type="HOGENOM" id="CLU_2294309_0_0_1"/>